<feature type="signal peptide" evidence="1">
    <location>
        <begin position="1"/>
        <end position="28"/>
    </location>
</feature>
<dbReference type="EMBL" id="MNCJ02000321">
    <property type="protein sequence ID" value="KAF5801783.1"/>
    <property type="molecule type" value="Genomic_DNA"/>
</dbReference>
<dbReference type="Proteomes" id="UP000215914">
    <property type="component" value="Unassembled WGS sequence"/>
</dbReference>
<evidence type="ECO:0000256" key="1">
    <source>
        <dbReference type="SAM" id="SignalP"/>
    </source>
</evidence>
<keyword evidence="3" id="KW-1185">Reference proteome</keyword>
<organism evidence="2 3">
    <name type="scientific">Helianthus annuus</name>
    <name type="common">Common sunflower</name>
    <dbReference type="NCBI Taxonomy" id="4232"/>
    <lineage>
        <taxon>Eukaryota</taxon>
        <taxon>Viridiplantae</taxon>
        <taxon>Streptophyta</taxon>
        <taxon>Embryophyta</taxon>
        <taxon>Tracheophyta</taxon>
        <taxon>Spermatophyta</taxon>
        <taxon>Magnoliopsida</taxon>
        <taxon>eudicotyledons</taxon>
        <taxon>Gunneridae</taxon>
        <taxon>Pentapetalae</taxon>
        <taxon>asterids</taxon>
        <taxon>campanulids</taxon>
        <taxon>Asterales</taxon>
        <taxon>Asteraceae</taxon>
        <taxon>Asteroideae</taxon>
        <taxon>Heliantheae alliance</taxon>
        <taxon>Heliantheae</taxon>
        <taxon>Helianthus</taxon>
    </lineage>
</organism>
<reference evidence="2" key="1">
    <citation type="journal article" date="2017" name="Nature">
        <title>The sunflower genome provides insights into oil metabolism, flowering and Asterid evolution.</title>
        <authorList>
            <person name="Badouin H."/>
            <person name="Gouzy J."/>
            <person name="Grassa C.J."/>
            <person name="Murat F."/>
            <person name="Staton S.E."/>
            <person name="Cottret L."/>
            <person name="Lelandais-Briere C."/>
            <person name="Owens G.L."/>
            <person name="Carrere S."/>
            <person name="Mayjonade B."/>
            <person name="Legrand L."/>
            <person name="Gill N."/>
            <person name="Kane N.C."/>
            <person name="Bowers J.E."/>
            <person name="Hubner S."/>
            <person name="Bellec A."/>
            <person name="Berard A."/>
            <person name="Berges H."/>
            <person name="Blanchet N."/>
            <person name="Boniface M.C."/>
            <person name="Brunel D."/>
            <person name="Catrice O."/>
            <person name="Chaidir N."/>
            <person name="Claudel C."/>
            <person name="Donnadieu C."/>
            <person name="Faraut T."/>
            <person name="Fievet G."/>
            <person name="Helmstetter N."/>
            <person name="King M."/>
            <person name="Knapp S.J."/>
            <person name="Lai Z."/>
            <person name="Le Paslier M.C."/>
            <person name="Lippi Y."/>
            <person name="Lorenzon L."/>
            <person name="Mandel J.R."/>
            <person name="Marage G."/>
            <person name="Marchand G."/>
            <person name="Marquand E."/>
            <person name="Bret-Mestries E."/>
            <person name="Morien E."/>
            <person name="Nambeesan S."/>
            <person name="Nguyen T."/>
            <person name="Pegot-Espagnet P."/>
            <person name="Pouilly N."/>
            <person name="Raftis F."/>
            <person name="Sallet E."/>
            <person name="Schiex T."/>
            <person name="Thomas J."/>
            <person name="Vandecasteele C."/>
            <person name="Vares D."/>
            <person name="Vear F."/>
            <person name="Vautrin S."/>
            <person name="Crespi M."/>
            <person name="Mangin B."/>
            <person name="Burke J.M."/>
            <person name="Salse J."/>
            <person name="Munos S."/>
            <person name="Vincourt P."/>
            <person name="Rieseberg L.H."/>
            <person name="Langlade N.B."/>
        </authorList>
    </citation>
    <scope>NUCLEOTIDE SEQUENCE</scope>
    <source>
        <tissue evidence="2">Leaves</tissue>
    </source>
</reference>
<accession>A0A9K3IS04</accession>
<evidence type="ECO:0000313" key="3">
    <source>
        <dbReference type="Proteomes" id="UP000215914"/>
    </source>
</evidence>
<gene>
    <name evidence="2" type="ORF">HanXRQr2_Chr06g0252041</name>
</gene>
<proteinExistence type="predicted"/>
<name>A0A9K3IS04_HELAN</name>
<dbReference type="AlphaFoldDB" id="A0A9K3IS04"/>
<comment type="caution">
    <text evidence="2">The sequence shown here is derived from an EMBL/GenBank/DDBJ whole genome shotgun (WGS) entry which is preliminary data.</text>
</comment>
<reference evidence="2" key="2">
    <citation type="submission" date="2020-06" db="EMBL/GenBank/DDBJ databases">
        <title>Helianthus annuus Genome sequencing and assembly Release 2.</title>
        <authorList>
            <person name="Gouzy J."/>
            <person name="Langlade N."/>
            <person name="Munos S."/>
        </authorList>
    </citation>
    <scope>NUCLEOTIDE SEQUENCE</scope>
    <source>
        <tissue evidence="2">Leaves</tissue>
    </source>
</reference>
<dbReference type="Gramene" id="mRNA:HanXRQr2_Chr06g0252041">
    <property type="protein sequence ID" value="mRNA:HanXRQr2_Chr06g0252041"/>
    <property type="gene ID" value="HanXRQr2_Chr06g0252041"/>
</dbReference>
<protein>
    <submittedName>
        <fullName evidence="2">Uncharacterized protein</fullName>
    </submittedName>
</protein>
<feature type="chain" id="PRO_5039939889" evidence="1">
    <location>
        <begin position="29"/>
        <end position="67"/>
    </location>
</feature>
<keyword evidence="1" id="KW-0732">Signal</keyword>
<sequence>MLIKASNSSVGKLRICILMLCTSPLFSCFPNQPGIPYLGAPFAFSFPYAPLLQDFLLNVLLRCNFLH</sequence>
<evidence type="ECO:0000313" key="2">
    <source>
        <dbReference type="EMBL" id="KAF5801783.1"/>
    </source>
</evidence>